<dbReference type="Proteomes" id="UP000230709">
    <property type="component" value="Chromosome"/>
</dbReference>
<keyword evidence="1" id="KW-1133">Transmembrane helix</keyword>
<evidence type="ECO:0000313" key="2">
    <source>
        <dbReference type="EMBL" id="ATQ70461.1"/>
    </source>
</evidence>
<feature type="transmembrane region" description="Helical" evidence="1">
    <location>
        <begin position="20"/>
        <end position="39"/>
    </location>
</feature>
<protein>
    <submittedName>
        <fullName evidence="2">Flp family type IVb pilin</fullName>
    </submittedName>
</protein>
<dbReference type="KEGG" id="mtw:CQW49_17540"/>
<keyword evidence="1" id="KW-0472">Membrane</keyword>
<gene>
    <name evidence="2" type="ORF">CQW49_17540</name>
</gene>
<sequence>MQRSLCRFLADEIGATSIEYATIGAFVSILIYSATKVIGTKLSSAYLMPVVGNLT</sequence>
<keyword evidence="1" id="KW-0812">Transmembrane</keyword>
<keyword evidence="3" id="KW-1185">Reference proteome</keyword>
<organism evidence="2 3">
    <name type="scientific">Methylosinus trichosporium (strain ATCC 35070 / NCIMB 11131 / UNIQEM 75 / OB3b)</name>
    <dbReference type="NCBI Taxonomy" id="595536"/>
    <lineage>
        <taxon>Bacteria</taxon>
        <taxon>Pseudomonadati</taxon>
        <taxon>Pseudomonadota</taxon>
        <taxon>Alphaproteobacteria</taxon>
        <taxon>Hyphomicrobiales</taxon>
        <taxon>Methylocystaceae</taxon>
        <taxon>Methylosinus</taxon>
    </lineage>
</organism>
<reference evidence="3" key="1">
    <citation type="submission" date="2017-10" db="EMBL/GenBank/DDBJ databases">
        <title>Completed PacBio SMRT sequence of Methylosinus trichosporium OB3b reveals presence of a third large plasmid.</title>
        <authorList>
            <person name="Charles T.C."/>
            <person name="Lynch M.D.J."/>
            <person name="Heil J.R."/>
            <person name="Cheng J."/>
        </authorList>
    </citation>
    <scope>NUCLEOTIDE SEQUENCE [LARGE SCALE GENOMIC DNA]</scope>
    <source>
        <strain evidence="3">OB3b</strain>
    </source>
</reference>
<dbReference type="AlphaFoldDB" id="A0A2D2D611"/>
<evidence type="ECO:0000313" key="3">
    <source>
        <dbReference type="Proteomes" id="UP000230709"/>
    </source>
</evidence>
<evidence type="ECO:0000256" key="1">
    <source>
        <dbReference type="SAM" id="Phobius"/>
    </source>
</evidence>
<dbReference type="EMBL" id="CP023737">
    <property type="protein sequence ID" value="ATQ70461.1"/>
    <property type="molecule type" value="Genomic_DNA"/>
</dbReference>
<name>A0A2D2D611_METT3</name>
<accession>A0A2D2D611</accession>
<proteinExistence type="predicted"/>
<dbReference type="RefSeq" id="WP_003608321.1">
    <property type="nucleotide sequence ID" value="NZ_ADVE02000001.1"/>
</dbReference>
<dbReference type="STRING" id="595536.GCA_000178815_01670"/>